<protein>
    <submittedName>
        <fullName evidence="5">Peptidoglycan DD-metalloendopeptidase family protein</fullName>
    </submittedName>
</protein>
<gene>
    <name evidence="5" type="ORF">FYJ27_02790</name>
</gene>
<comment type="caution">
    <text evidence="5">The sequence shown here is derived from an EMBL/GenBank/DDBJ whole genome shotgun (WGS) entry which is preliminary data.</text>
</comment>
<dbReference type="SUPFAM" id="SSF51261">
    <property type="entry name" value="Duplicated hybrid motif"/>
    <property type="match status" value="1"/>
</dbReference>
<organism evidence="5 6">
    <name type="scientific">Anaerosalibacter bizertensis</name>
    <dbReference type="NCBI Taxonomy" id="932217"/>
    <lineage>
        <taxon>Bacteria</taxon>
        <taxon>Bacillati</taxon>
        <taxon>Bacillota</taxon>
        <taxon>Tissierellia</taxon>
        <taxon>Tissierellales</taxon>
        <taxon>Sporanaerobacteraceae</taxon>
        <taxon>Anaerosalibacter</taxon>
    </lineage>
</organism>
<dbReference type="Proteomes" id="UP000462760">
    <property type="component" value="Unassembled WGS sequence"/>
</dbReference>
<dbReference type="RefSeq" id="WP_154482835.1">
    <property type="nucleotide sequence ID" value="NZ_VULR01000003.1"/>
</dbReference>
<dbReference type="SUPFAM" id="SSF54106">
    <property type="entry name" value="LysM domain"/>
    <property type="match status" value="1"/>
</dbReference>
<proteinExistence type="predicted"/>
<dbReference type="Pfam" id="PF01476">
    <property type="entry name" value="LysM"/>
    <property type="match status" value="1"/>
</dbReference>
<evidence type="ECO:0000313" key="6">
    <source>
        <dbReference type="Proteomes" id="UP000462760"/>
    </source>
</evidence>
<dbReference type="Pfam" id="PF01551">
    <property type="entry name" value="Peptidase_M23"/>
    <property type="match status" value="1"/>
</dbReference>
<dbReference type="InterPro" id="IPR036779">
    <property type="entry name" value="LysM_dom_sf"/>
</dbReference>
<evidence type="ECO:0000259" key="3">
    <source>
        <dbReference type="PROSITE" id="PS51109"/>
    </source>
</evidence>
<dbReference type="InterPro" id="IPR011055">
    <property type="entry name" value="Dup_hybrid_motif"/>
</dbReference>
<dbReference type="Pfam" id="PF07501">
    <property type="entry name" value="G5"/>
    <property type="match status" value="1"/>
</dbReference>
<dbReference type="GO" id="GO:0004222">
    <property type="term" value="F:metalloendopeptidase activity"/>
    <property type="evidence" value="ECO:0007669"/>
    <property type="project" value="TreeGrafter"/>
</dbReference>
<dbReference type="PROSITE" id="PS51109">
    <property type="entry name" value="G5"/>
    <property type="match status" value="1"/>
</dbReference>
<dbReference type="PROSITE" id="PS51782">
    <property type="entry name" value="LYSM"/>
    <property type="match status" value="1"/>
</dbReference>
<name>A0A844FFD7_9FIRM</name>
<feature type="transmembrane region" description="Helical" evidence="2">
    <location>
        <begin position="24"/>
        <end position="42"/>
    </location>
</feature>
<sequence>MEEPSNKEVHNKNQFKFLKFRPKLVLILTIALIVFTATIFKIKSIESWASQEIVNGEEKENLKPIALEIKQNIRSKMTFLINGYTISIDGKDIGTLKTKEEAEDVLAEVKKPFLDPKEEDSNIKEVNFLQDVKIVKKLSPLSTIKDRKEILSLIQKGTEEIETHIVEPGENYWTIADKYNISVDDLIEANTEKDPENILPGDKINLVVLKPLMTVKTIEETEYEKEIEYDLKVEYDETMYKNEKKVKTNGTPGKSRVVEKIIKHNGVEVDRQIVKEELISKPVDKLIVKGTKQRPLTIATGSFTTPTRGSISSRFGQRWGRMHRGIDIAAKVGTPIKAADGGTVTYSGNRGSYGKLVEINHGNGYVTRYGHCSKIHVNNGQKVSKGQIVALVGNTGRTTGPHLHFEVIKNGVHQNPSNYLSR</sequence>
<keyword evidence="1" id="KW-0732">Signal</keyword>
<dbReference type="InterPro" id="IPR050570">
    <property type="entry name" value="Cell_wall_metabolism_enzyme"/>
</dbReference>
<keyword evidence="2" id="KW-1133">Transmembrane helix</keyword>
<dbReference type="PANTHER" id="PTHR21666:SF270">
    <property type="entry name" value="MUREIN HYDROLASE ACTIVATOR ENVC"/>
    <property type="match status" value="1"/>
</dbReference>
<dbReference type="PANTHER" id="PTHR21666">
    <property type="entry name" value="PEPTIDASE-RELATED"/>
    <property type="match status" value="1"/>
</dbReference>
<feature type="domain" description="LysM" evidence="4">
    <location>
        <begin position="162"/>
        <end position="206"/>
    </location>
</feature>
<dbReference type="InterPro" id="IPR011098">
    <property type="entry name" value="G5_dom"/>
</dbReference>
<dbReference type="InterPro" id="IPR016047">
    <property type="entry name" value="M23ase_b-sheet_dom"/>
</dbReference>
<evidence type="ECO:0000256" key="1">
    <source>
        <dbReference type="ARBA" id="ARBA00022729"/>
    </source>
</evidence>
<feature type="domain" description="G5" evidence="3">
    <location>
        <begin position="212"/>
        <end position="293"/>
    </location>
</feature>
<dbReference type="Gene3D" id="3.10.350.10">
    <property type="entry name" value="LysM domain"/>
    <property type="match status" value="1"/>
</dbReference>
<accession>A0A844FFD7</accession>
<keyword evidence="2" id="KW-0812">Transmembrane</keyword>
<dbReference type="CDD" id="cd12797">
    <property type="entry name" value="M23_peptidase"/>
    <property type="match status" value="1"/>
</dbReference>
<dbReference type="Gene3D" id="2.70.70.10">
    <property type="entry name" value="Glucose Permease (Domain IIA)"/>
    <property type="match status" value="1"/>
</dbReference>
<dbReference type="CDD" id="cd00118">
    <property type="entry name" value="LysM"/>
    <property type="match status" value="1"/>
</dbReference>
<dbReference type="EMBL" id="VULR01000003">
    <property type="protein sequence ID" value="MSS42662.1"/>
    <property type="molecule type" value="Genomic_DNA"/>
</dbReference>
<dbReference type="SMART" id="SM00257">
    <property type="entry name" value="LysM"/>
    <property type="match status" value="1"/>
</dbReference>
<keyword evidence="2" id="KW-0472">Membrane</keyword>
<evidence type="ECO:0000256" key="2">
    <source>
        <dbReference type="SAM" id="Phobius"/>
    </source>
</evidence>
<reference evidence="5 6" key="1">
    <citation type="submission" date="2019-08" db="EMBL/GenBank/DDBJ databases">
        <title>In-depth cultivation of the pig gut microbiome towards novel bacterial diversity and tailored functional studies.</title>
        <authorList>
            <person name="Wylensek D."/>
            <person name="Hitch T.C.A."/>
            <person name="Clavel T."/>
        </authorList>
    </citation>
    <scope>NUCLEOTIDE SEQUENCE [LARGE SCALE GENOMIC DNA]</scope>
    <source>
        <strain evidence="5 6">Med78-601-WT-4W-RMD-3</strain>
    </source>
</reference>
<dbReference type="InterPro" id="IPR018392">
    <property type="entry name" value="LysM"/>
</dbReference>
<dbReference type="Gene3D" id="2.20.230.10">
    <property type="entry name" value="Resuscitation-promoting factor rpfb"/>
    <property type="match status" value="1"/>
</dbReference>
<evidence type="ECO:0000259" key="4">
    <source>
        <dbReference type="PROSITE" id="PS51782"/>
    </source>
</evidence>
<dbReference type="OrthoDB" id="9809488at2"/>
<dbReference type="SMART" id="SM01208">
    <property type="entry name" value="G5"/>
    <property type="match status" value="1"/>
</dbReference>
<dbReference type="AlphaFoldDB" id="A0A844FFD7"/>
<evidence type="ECO:0000313" key="5">
    <source>
        <dbReference type="EMBL" id="MSS42662.1"/>
    </source>
</evidence>